<keyword evidence="1" id="KW-1133">Transmembrane helix</keyword>
<evidence type="ECO:0000256" key="1">
    <source>
        <dbReference type="SAM" id="Phobius"/>
    </source>
</evidence>
<dbReference type="AlphaFoldDB" id="A0A2N0P5K4"/>
<protein>
    <submittedName>
        <fullName evidence="2">Uncharacterized protein</fullName>
    </submittedName>
</protein>
<reference evidence="2 3" key="2">
    <citation type="submission" date="2017-09" db="EMBL/GenBank/DDBJ databases">
        <title>Extensive intraspecific genome diversity in a model arbuscular mycorrhizal fungus.</title>
        <authorList>
            <person name="Chen E.C."/>
            <person name="Morin E."/>
            <person name="Beaudet D."/>
            <person name="Noel J."/>
            <person name="Ndikumana S."/>
            <person name="Charron P."/>
            <person name="St-Onge C."/>
            <person name="Giorgi J."/>
            <person name="Grigoriev I.V."/>
            <person name="Roux C."/>
            <person name="Martin F.M."/>
            <person name="Corradi N."/>
        </authorList>
    </citation>
    <scope>NUCLEOTIDE SEQUENCE [LARGE SCALE GENOMIC DNA]</scope>
    <source>
        <strain evidence="2 3">A5</strain>
    </source>
</reference>
<reference evidence="2 3" key="1">
    <citation type="submission" date="2016-04" db="EMBL/GenBank/DDBJ databases">
        <title>Genome analyses suggest a sexual origin of heterokaryosis in a supposedly ancient asexual fungus.</title>
        <authorList>
            <person name="Ropars J."/>
            <person name="Sedzielewska K."/>
            <person name="Noel J."/>
            <person name="Charron P."/>
            <person name="Farinelli L."/>
            <person name="Marton T."/>
            <person name="Kruger M."/>
            <person name="Pelin A."/>
            <person name="Brachmann A."/>
            <person name="Corradi N."/>
        </authorList>
    </citation>
    <scope>NUCLEOTIDE SEQUENCE [LARGE SCALE GENOMIC DNA]</scope>
    <source>
        <strain evidence="2 3">A5</strain>
    </source>
</reference>
<comment type="caution">
    <text evidence="2">The sequence shown here is derived from an EMBL/GenBank/DDBJ whole genome shotgun (WGS) entry which is preliminary data.</text>
</comment>
<sequence>MSIFQGQIINMVRLHNKLTVIIHNRHNERHHTELVATVAPLMITVLSKIPTKGIMTIISGTHVAKMRRPPVQTVGVMYHHHHNQITKHGIQTKCRGSRLIYIHLIIEWKVLVSYKYIFIFFYLKNLFYAMHMLKLIIILLYLFPLF</sequence>
<dbReference type="EMBL" id="LLXJ01001452">
    <property type="protein sequence ID" value="PKC02114.1"/>
    <property type="molecule type" value="Genomic_DNA"/>
</dbReference>
<keyword evidence="1" id="KW-0472">Membrane</keyword>
<keyword evidence="1" id="KW-0812">Transmembrane</keyword>
<evidence type="ECO:0000313" key="2">
    <source>
        <dbReference type="EMBL" id="PKC02114.1"/>
    </source>
</evidence>
<dbReference type="Proteomes" id="UP000232722">
    <property type="component" value="Unassembled WGS sequence"/>
</dbReference>
<feature type="transmembrane region" description="Helical" evidence="1">
    <location>
        <begin position="99"/>
        <end position="120"/>
    </location>
</feature>
<accession>A0A2N0P5K4</accession>
<evidence type="ECO:0000313" key="3">
    <source>
        <dbReference type="Proteomes" id="UP000232722"/>
    </source>
</evidence>
<proteinExistence type="predicted"/>
<organism evidence="2 3">
    <name type="scientific">Rhizophagus irregularis</name>
    <dbReference type="NCBI Taxonomy" id="588596"/>
    <lineage>
        <taxon>Eukaryota</taxon>
        <taxon>Fungi</taxon>
        <taxon>Fungi incertae sedis</taxon>
        <taxon>Mucoromycota</taxon>
        <taxon>Glomeromycotina</taxon>
        <taxon>Glomeromycetes</taxon>
        <taxon>Glomerales</taxon>
        <taxon>Glomeraceae</taxon>
        <taxon>Rhizophagus</taxon>
    </lineage>
</organism>
<gene>
    <name evidence="2" type="ORF">RhiirA5_42042</name>
</gene>
<name>A0A2N0P5K4_9GLOM</name>
<feature type="transmembrane region" description="Helical" evidence="1">
    <location>
        <begin position="126"/>
        <end position="143"/>
    </location>
</feature>